<reference evidence="16" key="2">
    <citation type="submission" date="2021-01" db="UniProtKB">
        <authorList>
            <consortium name="EnsemblMetazoa"/>
        </authorList>
    </citation>
    <scope>IDENTIFICATION</scope>
</reference>
<sequence>MNETNPLHYRDGDVITYRCLDGYEGPKNRTPSDDGTSTCNDGSWYPPGIPTCMDIDDCSNHMCRNGATCVDKIDSYECLCPDGFNGNNCENVTTEMTTNIPASPGSTSEPVLTTDNLDVTTMELTTPATLPETEKPPITPLPCGGECKSTQVCNAENNCECRPDYYEDEEDPENPCKEPESFDVTITITKVNNTNAEYNVELEDPSSPEFKKLEIDVCEPFEEIYKNDTEYKDCRVLEFSNGSIIVNYVLTFAENSTQSASTVNTTVQQELQNPNGSFTGAYEFDDSSLVVAPLDECNRKMDDCDPENAICTDQGEDGYTCECREGFDDVGIPKSLPGRECMESTEPQPTEPHLTEPHPTDPRTTEEPEEPGVEPWKIAVGVTVPIIAIIIVGLTCWQYRRLHRTSTSVVTKSQTIHYNDDTSGSLDPEAVKPGSMTIMNDYGTEQEVVLPLDDIPLEEKSNSVPDKGKD</sequence>
<keyword evidence="3 9" id="KW-0245">EGF-like domain</keyword>
<evidence type="ECO:0000256" key="1">
    <source>
        <dbReference type="ARBA" id="ARBA00004236"/>
    </source>
</evidence>
<dbReference type="GO" id="GO:0005886">
    <property type="term" value="C:plasma membrane"/>
    <property type="evidence" value="ECO:0007669"/>
    <property type="project" value="UniProtKB-SubCell"/>
</dbReference>
<dbReference type="InterPro" id="IPR000436">
    <property type="entry name" value="Sushi_SCR_CCP_dom"/>
</dbReference>
<protein>
    <submittedName>
        <fullName evidence="16">Uncharacterized protein</fullName>
    </submittedName>
</protein>
<evidence type="ECO:0000256" key="11">
    <source>
        <dbReference type="SAM" id="MobiDB-lite"/>
    </source>
</evidence>
<evidence type="ECO:0000256" key="9">
    <source>
        <dbReference type="PROSITE-ProRule" id="PRU00076"/>
    </source>
</evidence>
<evidence type="ECO:0000313" key="17">
    <source>
        <dbReference type="Proteomes" id="UP000007110"/>
    </source>
</evidence>
<dbReference type="CDD" id="cd00054">
    <property type="entry name" value="EGF_CA"/>
    <property type="match status" value="1"/>
</dbReference>
<comment type="subcellular location">
    <subcellularLocation>
        <location evidence="1">Cell membrane</location>
    </subcellularLocation>
</comment>
<keyword evidence="12" id="KW-1133">Transmembrane helix</keyword>
<dbReference type="SUPFAM" id="SSF57196">
    <property type="entry name" value="EGF/Laminin"/>
    <property type="match status" value="1"/>
</dbReference>
<dbReference type="SMART" id="SM00179">
    <property type="entry name" value="EGF_CA"/>
    <property type="match status" value="2"/>
</dbReference>
<keyword evidence="6 12" id="KW-0472">Membrane</keyword>
<reference evidence="17" key="1">
    <citation type="submission" date="2015-02" db="EMBL/GenBank/DDBJ databases">
        <title>Genome sequencing for Strongylocentrotus purpuratus.</title>
        <authorList>
            <person name="Murali S."/>
            <person name="Liu Y."/>
            <person name="Vee V."/>
            <person name="English A."/>
            <person name="Wang M."/>
            <person name="Skinner E."/>
            <person name="Han Y."/>
            <person name="Muzny D.M."/>
            <person name="Worley K.C."/>
            <person name="Gibbs R.A."/>
        </authorList>
    </citation>
    <scope>NUCLEOTIDE SEQUENCE</scope>
</reference>
<keyword evidence="7 9" id="KW-1015">Disulfide bond</keyword>
<feature type="domain" description="SEA" evidence="13">
    <location>
        <begin position="178"/>
        <end position="296"/>
    </location>
</feature>
<dbReference type="PROSITE" id="PS00022">
    <property type="entry name" value="EGF_1"/>
    <property type="match status" value="1"/>
</dbReference>
<feature type="region of interest" description="Disordered" evidence="11">
    <location>
        <begin position="334"/>
        <end position="373"/>
    </location>
</feature>
<dbReference type="PROSITE" id="PS50024">
    <property type="entry name" value="SEA"/>
    <property type="match status" value="1"/>
</dbReference>
<dbReference type="KEGG" id="spu:754056"/>
<proteinExistence type="predicted"/>
<dbReference type="GeneID" id="754056"/>
<dbReference type="PANTHER" id="PTHR24037:SF11">
    <property type="entry name" value="MUCIN-2-LIKE"/>
    <property type="match status" value="1"/>
</dbReference>
<dbReference type="PROSITE" id="PS00010">
    <property type="entry name" value="ASX_HYDROXYL"/>
    <property type="match status" value="1"/>
</dbReference>
<dbReference type="InterPro" id="IPR000742">
    <property type="entry name" value="EGF"/>
</dbReference>
<evidence type="ECO:0000256" key="3">
    <source>
        <dbReference type="ARBA" id="ARBA00022536"/>
    </source>
</evidence>
<dbReference type="PRINTS" id="PR00010">
    <property type="entry name" value="EGFBLOOD"/>
</dbReference>
<dbReference type="PROSITE" id="PS50026">
    <property type="entry name" value="EGF_3"/>
    <property type="match status" value="2"/>
</dbReference>
<keyword evidence="12" id="KW-0812">Transmembrane</keyword>
<dbReference type="FunFam" id="2.10.25.10:FF:000142">
    <property type="entry name" value="Crumbs cell polarity complex component 2"/>
    <property type="match status" value="1"/>
</dbReference>
<keyword evidence="2" id="KW-1003">Cell membrane</keyword>
<dbReference type="SMART" id="SM00181">
    <property type="entry name" value="EGF"/>
    <property type="match status" value="2"/>
</dbReference>
<evidence type="ECO:0000256" key="5">
    <source>
        <dbReference type="ARBA" id="ARBA00022737"/>
    </source>
</evidence>
<keyword evidence="10" id="KW-0768">Sushi</keyword>
<comment type="caution">
    <text evidence="9">Lacks conserved residue(s) required for the propagation of feature annotation.</text>
</comment>
<dbReference type="EnsemblMetazoa" id="XM_030987002">
    <property type="protein sequence ID" value="XP_030842862"/>
    <property type="gene ID" value="LOC754056"/>
</dbReference>
<organism evidence="16 17">
    <name type="scientific">Strongylocentrotus purpuratus</name>
    <name type="common">Purple sea urchin</name>
    <dbReference type="NCBI Taxonomy" id="7668"/>
    <lineage>
        <taxon>Eukaryota</taxon>
        <taxon>Metazoa</taxon>
        <taxon>Echinodermata</taxon>
        <taxon>Eleutherozoa</taxon>
        <taxon>Echinozoa</taxon>
        <taxon>Echinoidea</taxon>
        <taxon>Euechinoidea</taxon>
        <taxon>Echinacea</taxon>
        <taxon>Camarodonta</taxon>
        <taxon>Echinidea</taxon>
        <taxon>Strongylocentrotidae</taxon>
        <taxon>Strongylocentrotus</taxon>
    </lineage>
</organism>
<dbReference type="Pfam" id="PF07645">
    <property type="entry name" value="EGF_CA"/>
    <property type="match status" value="1"/>
</dbReference>
<feature type="domain" description="EGF-like" evidence="14">
    <location>
        <begin position="54"/>
        <end position="90"/>
    </location>
</feature>
<feature type="disulfide bond" evidence="9">
    <location>
        <begin position="304"/>
        <end position="321"/>
    </location>
</feature>
<dbReference type="GO" id="GO:0005509">
    <property type="term" value="F:calcium ion binding"/>
    <property type="evidence" value="ECO:0007669"/>
    <property type="project" value="InterPro"/>
</dbReference>
<dbReference type="PANTHER" id="PTHR24037">
    <property type="entry name" value="HEART DEVELOPMENT PROTEIN WITH EGF-LIKE DOMAINS 1"/>
    <property type="match status" value="1"/>
</dbReference>
<keyword evidence="17" id="KW-1185">Reference proteome</keyword>
<evidence type="ECO:0000256" key="2">
    <source>
        <dbReference type="ARBA" id="ARBA00022475"/>
    </source>
</evidence>
<dbReference type="SUPFAM" id="SSF82671">
    <property type="entry name" value="SEA domain"/>
    <property type="match status" value="1"/>
</dbReference>
<dbReference type="AlphaFoldDB" id="A0A7M7NYH8"/>
<feature type="domain" description="EGF-like" evidence="14">
    <location>
        <begin position="293"/>
        <end position="330"/>
    </location>
</feature>
<evidence type="ECO:0000256" key="12">
    <source>
        <dbReference type="SAM" id="Phobius"/>
    </source>
</evidence>
<feature type="disulfide bond" evidence="9">
    <location>
        <begin position="80"/>
        <end position="89"/>
    </location>
</feature>
<feature type="transmembrane region" description="Helical" evidence="12">
    <location>
        <begin position="376"/>
        <end position="397"/>
    </location>
</feature>
<dbReference type="InterPro" id="IPR001881">
    <property type="entry name" value="EGF-like_Ca-bd_dom"/>
</dbReference>
<dbReference type="PROSITE" id="PS01186">
    <property type="entry name" value="EGF_2"/>
    <property type="match status" value="1"/>
</dbReference>
<feature type="domain" description="Sushi" evidence="15">
    <location>
        <begin position="1"/>
        <end position="54"/>
    </location>
</feature>
<dbReference type="InterPro" id="IPR000152">
    <property type="entry name" value="EGF-type_Asp/Asn_hydroxyl_site"/>
</dbReference>
<dbReference type="InterPro" id="IPR036364">
    <property type="entry name" value="SEA_dom_sf"/>
</dbReference>
<keyword evidence="4" id="KW-0732">Signal</keyword>
<evidence type="ECO:0000256" key="7">
    <source>
        <dbReference type="ARBA" id="ARBA00023157"/>
    </source>
</evidence>
<feature type="compositionally biased region" description="Basic and acidic residues" evidence="11">
    <location>
        <begin position="353"/>
        <end position="366"/>
    </location>
</feature>
<dbReference type="InterPro" id="IPR049883">
    <property type="entry name" value="NOTCH1_EGF-like"/>
</dbReference>
<dbReference type="PROSITE" id="PS50923">
    <property type="entry name" value="SUSHI"/>
    <property type="match status" value="1"/>
</dbReference>
<dbReference type="Proteomes" id="UP000007110">
    <property type="component" value="Unassembled WGS sequence"/>
</dbReference>
<dbReference type="Gene3D" id="2.10.70.10">
    <property type="entry name" value="Complement Module, domain 1"/>
    <property type="match status" value="1"/>
</dbReference>
<dbReference type="InterPro" id="IPR018097">
    <property type="entry name" value="EGF_Ca-bd_CS"/>
</dbReference>
<dbReference type="SMART" id="SM00200">
    <property type="entry name" value="SEA"/>
    <property type="match status" value="1"/>
</dbReference>
<dbReference type="InterPro" id="IPR035976">
    <property type="entry name" value="Sushi/SCR/CCP_sf"/>
</dbReference>
<dbReference type="Pfam" id="PF01390">
    <property type="entry name" value="SEA"/>
    <property type="match status" value="1"/>
</dbReference>
<evidence type="ECO:0000256" key="10">
    <source>
        <dbReference type="PROSITE-ProRule" id="PRU00302"/>
    </source>
</evidence>
<dbReference type="Gene3D" id="2.10.25.10">
    <property type="entry name" value="Laminin"/>
    <property type="match status" value="2"/>
</dbReference>
<dbReference type="PROSITE" id="PS01187">
    <property type="entry name" value="EGF_CA"/>
    <property type="match status" value="1"/>
</dbReference>
<name>A0A7M7NYH8_STRPU</name>
<dbReference type="OrthoDB" id="8960773at2759"/>
<evidence type="ECO:0000256" key="4">
    <source>
        <dbReference type="ARBA" id="ARBA00022729"/>
    </source>
</evidence>
<evidence type="ECO:0000256" key="6">
    <source>
        <dbReference type="ARBA" id="ARBA00023136"/>
    </source>
</evidence>
<keyword evidence="8" id="KW-0325">Glycoprotein</keyword>
<dbReference type="InterPro" id="IPR000082">
    <property type="entry name" value="SEA_dom"/>
</dbReference>
<evidence type="ECO:0000259" key="14">
    <source>
        <dbReference type="PROSITE" id="PS50026"/>
    </source>
</evidence>
<dbReference type="Pfam" id="PF12661">
    <property type="entry name" value="hEGF"/>
    <property type="match status" value="1"/>
</dbReference>
<evidence type="ECO:0000259" key="15">
    <source>
        <dbReference type="PROSITE" id="PS50923"/>
    </source>
</evidence>
<evidence type="ECO:0000313" key="16">
    <source>
        <dbReference type="EnsemblMetazoa" id="XP_030842862"/>
    </source>
</evidence>
<dbReference type="SUPFAM" id="SSF57535">
    <property type="entry name" value="Complement control module/SCR domain"/>
    <property type="match status" value="1"/>
</dbReference>
<dbReference type="Gene3D" id="3.30.70.960">
    <property type="entry name" value="SEA domain"/>
    <property type="match status" value="1"/>
</dbReference>
<dbReference type="InterPro" id="IPR013032">
    <property type="entry name" value="EGF-like_CS"/>
</dbReference>
<evidence type="ECO:0000256" key="8">
    <source>
        <dbReference type="ARBA" id="ARBA00023180"/>
    </source>
</evidence>
<dbReference type="InParanoid" id="A0A7M7NYH8"/>
<accession>A0A7M7NYH8</accession>
<evidence type="ECO:0000259" key="13">
    <source>
        <dbReference type="PROSITE" id="PS50024"/>
    </source>
</evidence>
<keyword evidence="5" id="KW-0677">Repeat</keyword>
<dbReference type="RefSeq" id="XP_030842862.1">
    <property type="nucleotide sequence ID" value="XM_030987002.1"/>
</dbReference>